<evidence type="ECO:0000313" key="2">
    <source>
        <dbReference type="EMBL" id="NNU17659.1"/>
    </source>
</evidence>
<organism evidence="2 3">
    <name type="scientific">Parvularcula mediterranea</name>
    <dbReference type="NCBI Taxonomy" id="2732508"/>
    <lineage>
        <taxon>Bacteria</taxon>
        <taxon>Pseudomonadati</taxon>
        <taxon>Pseudomonadota</taxon>
        <taxon>Alphaproteobacteria</taxon>
        <taxon>Parvularculales</taxon>
        <taxon>Parvularculaceae</taxon>
        <taxon>Parvularcula</taxon>
    </lineage>
</organism>
<proteinExistence type="predicted"/>
<feature type="transmembrane region" description="Helical" evidence="1">
    <location>
        <begin position="50"/>
        <end position="78"/>
    </location>
</feature>
<protein>
    <submittedName>
        <fullName evidence="2">DUF1761 domain-containing protein</fullName>
    </submittedName>
</protein>
<accession>A0A7Y3RP43</accession>
<dbReference type="InterPro" id="IPR013879">
    <property type="entry name" value="DUF1761"/>
</dbReference>
<reference evidence="2 3" key="1">
    <citation type="submission" date="2020-05" db="EMBL/GenBank/DDBJ databases">
        <title>Parvularcula mediterraneae sp. nov., isolated from polypropylene straw from shallow seawater of the seashore of Laganas in Zakynthos island, Greece.</title>
        <authorList>
            <person name="Szabo I."/>
            <person name="Al-Omari J."/>
            <person name="Rado J."/>
            <person name="Szerdahelyi G.S."/>
        </authorList>
    </citation>
    <scope>NUCLEOTIDE SEQUENCE [LARGE SCALE GENOMIC DNA]</scope>
    <source>
        <strain evidence="2 3">ZS-1/3</strain>
    </source>
</reference>
<keyword evidence="1" id="KW-1133">Transmembrane helix</keyword>
<comment type="caution">
    <text evidence="2">The sequence shown here is derived from an EMBL/GenBank/DDBJ whole genome shotgun (WGS) entry which is preliminary data.</text>
</comment>
<dbReference type="Pfam" id="PF08570">
    <property type="entry name" value="DUF1761"/>
    <property type="match status" value="1"/>
</dbReference>
<name>A0A7Y3RP43_9PROT</name>
<keyword evidence="3" id="KW-1185">Reference proteome</keyword>
<feature type="transmembrane region" description="Helical" evidence="1">
    <location>
        <begin position="84"/>
        <end position="105"/>
    </location>
</feature>
<evidence type="ECO:0000256" key="1">
    <source>
        <dbReference type="SAM" id="Phobius"/>
    </source>
</evidence>
<feature type="transmembrane region" description="Helical" evidence="1">
    <location>
        <begin position="6"/>
        <end position="29"/>
    </location>
</feature>
<keyword evidence="1" id="KW-0812">Transmembrane</keyword>
<dbReference type="RefSeq" id="WP_173201288.1">
    <property type="nucleotide sequence ID" value="NZ_JABFCX010000003.1"/>
</dbReference>
<evidence type="ECO:0000313" key="3">
    <source>
        <dbReference type="Proteomes" id="UP000536835"/>
    </source>
</evidence>
<dbReference type="EMBL" id="JABFCX010000003">
    <property type="protein sequence ID" value="NNU17659.1"/>
    <property type="molecule type" value="Genomic_DNA"/>
</dbReference>
<dbReference type="AlphaFoldDB" id="A0A7Y3RP43"/>
<keyword evidence="1" id="KW-0472">Membrane</keyword>
<dbReference type="Proteomes" id="UP000536835">
    <property type="component" value="Unassembled WGS sequence"/>
</dbReference>
<sequence>MVYILLNFGAILAATVAGYAFGAGYYMALAKPWMAATGINERDIKERSGLAAALPYLVAFIAEFWIAAIIVGALILAPEEAGEWTMALGTAFILWIGFVFPTMAVNDRYSLRPWSQTLINGGHWLGVFVIQVVVMQLMGLTPPPSAM</sequence>
<feature type="transmembrane region" description="Helical" evidence="1">
    <location>
        <begin position="117"/>
        <end position="138"/>
    </location>
</feature>
<gene>
    <name evidence="2" type="ORF">HK107_15110</name>
</gene>